<protein>
    <submittedName>
        <fullName evidence="1">Uncharacterized protein</fullName>
    </submittedName>
</protein>
<dbReference type="Proteomes" id="UP000176864">
    <property type="component" value="Unassembled WGS sequence"/>
</dbReference>
<sequence length="102" mass="11689">MIGYRHLGKTFSKVTDKLGIVPLKIPISEGRFNSDLVRLTVNNTLESDYQKFINKSLSQIKTLEALGYKRQEIVAFCNMLPARVWPAFVRRLSKSKSQENKS</sequence>
<dbReference type="EMBL" id="MFEK01000014">
    <property type="protein sequence ID" value="OGE78160.1"/>
    <property type="molecule type" value="Genomic_DNA"/>
</dbReference>
<name>A0A1F5NL92_9BACT</name>
<accession>A0A1F5NL92</accession>
<gene>
    <name evidence="1" type="ORF">A2751_03300</name>
</gene>
<organism evidence="1 2">
    <name type="scientific">Candidatus Doudnabacteria bacterium RIFCSPHIGHO2_01_FULL_46_14</name>
    <dbReference type="NCBI Taxonomy" id="1817824"/>
    <lineage>
        <taxon>Bacteria</taxon>
        <taxon>Candidatus Doudnaibacteriota</taxon>
    </lineage>
</organism>
<evidence type="ECO:0000313" key="2">
    <source>
        <dbReference type="Proteomes" id="UP000176864"/>
    </source>
</evidence>
<comment type="caution">
    <text evidence="1">The sequence shown here is derived from an EMBL/GenBank/DDBJ whole genome shotgun (WGS) entry which is preliminary data.</text>
</comment>
<dbReference type="STRING" id="1817824.A2751_03300"/>
<evidence type="ECO:0000313" key="1">
    <source>
        <dbReference type="EMBL" id="OGE78160.1"/>
    </source>
</evidence>
<reference evidence="1 2" key="1">
    <citation type="journal article" date="2016" name="Nat. Commun.">
        <title>Thousands of microbial genomes shed light on interconnected biogeochemical processes in an aquifer system.</title>
        <authorList>
            <person name="Anantharaman K."/>
            <person name="Brown C.T."/>
            <person name="Hug L.A."/>
            <person name="Sharon I."/>
            <person name="Castelle C.J."/>
            <person name="Probst A.J."/>
            <person name="Thomas B.C."/>
            <person name="Singh A."/>
            <person name="Wilkins M.J."/>
            <person name="Karaoz U."/>
            <person name="Brodie E.L."/>
            <person name="Williams K.H."/>
            <person name="Hubbard S.S."/>
            <person name="Banfield J.F."/>
        </authorList>
    </citation>
    <scope>NUCLEOTIDE SEQUENCE [LARGE SCALE GENOMIC DNA]</scope>
</reference>
<dbReference type="AlphaFoldDB" id="A0A1F5NL92"/>
<proteinExistence type="predicted"/>